<sequence>MILVTGAAGYIGSQLVRFLSNQHLAIRAIDNFSVHRLSQVDGVPIHSMDLTQPHDVKQMVSGVDTIIHLGAISDVAQCEKNNKEAVQINLLSLQYLIQESIQAGVRKIIFPSSFAVYDPEAEVITEQTKLNPSNFYGHLKKWGEELLLAEQAKGTLDIVIFRQSNVYGRGQVSKQTVIESFCHALLHNREITIYGSGQQTRNFIHLDDVTWAYYQALSTPVRGIYNLGGEETYSILDLACLVNRTGKRCLGRSVPILRKERTIPEKKTHFTALDTQKIKTLFQNRQLKSVQAGIEAYFSSPV</sequence>
<dbReference type="CDD" id="cd08946">
    <property type="entry name" value="SDR_e"/>
    <property type="match status" value="1"/>
</dbReference>
<dbReference type="Gene3D" id="3.40.50.720">
    <property type="entry name" value="NAD(P)-binding Rossmann-like Domain"/>
    <property type="match status" value="1"/>
</dbReference>
<organism evidence="3 4">
    <name type="scientific">Melghirimyces thermohalophilus</name>
    <dbReference type="NCBI Taxonomy" id="1236220"/>
    <lineage>
        <taxon>Bacteria</taxon>
        <taxon>Bacillati</taxon>
        <taxon>Bacillota</taxon>
        <taxon>Bacilli</taxon>
        <taxon>Bacillales</taxon>
        <taxon>Thermoactinomycetaceae</taxon>
        <taxon>Melghirimyces</taxon>
    </lineage>
</organism>
<dbReference type="Proteomes" id="UP000199387">
    <property type="component" value="Unassembled WGS sequence"/>
</dbReference>
<evidence type="ECO:0000313" key="4">
    <source>
        <dbReference type="Proteomes" id="UP000199387"/>
    </source>
</evidence>
<dbReference type="InterPro" id="IPR001509">
    <property type="entry name" value="Epimerase_deHydtase"/>
</dbReference>
<dbReference type="InterPro" id="IPR036291">
    <property type="entry name" value="NAD(P)-bd_dom_sf"/>
</dbReference>
<protein>
    <submittedName>
        <fullName evidence="3">UDP-glucose 4-epimerase</fullName>
    </submittedName>
</protein>
<evidence type="ECO:0000313" key="3">
    <source>
        <dbReference type="EMBL" id="SDC34301.1"/>
    </source>
</evidence>
<dbReference type="STRING" id="1236220.SAMN04488112_106152"/>
<dbReference type="Pfam" id="PF01370">
    <property type="entry name" value="Epimerase"/>
    <property type="match status" value="1"/>
</dbReference>
<proteinExistence type="inferred from homology"/>
<name>A0A1G6KU46_9BACL</name>
<evidence type="ECO:0000259" key="2">
    <source>
        <dbReference type="Pfam" id="PF01370"/>
    </source>
</evidence>
<dbReference type="OrthoDB" id="9803892at2"/>
<evidence type="ECO:0000256" key="1">
    <source>
        <dbReference type="ARBA" id="ARBA00007637"/>
    </source>
</evidence>
<reference evidence="3 4" key="1">
    <citation type="submission" date="2016-10" db="EMBL/GenBank/DDBJ databases">
        <authorList>
            <person name="de Groot N.N."/>
        </authorList>
    </citation>
    <scope>NUCLEOTIDE SEQUENCE [LARGE SCALE GENOMIC DNA]</scope>
    <source>
        <strain evidence="3 4">DSM 45514</strain>
    </source>
</reference>
<dbReference type="RefSeq" id="WP_091567712.1">
    <property type="nucleotide sequence ID" value="NZ_FMZA01000006.1"/>
</dbReference>
<comment type="similarity">
    <text evidence="1">Belongs to the NAD(P)-dependent epimerase/dehydratase family.</text>
</comment>
<dbReference type="SUPFAM" id="SSF51735">
    <property type="entry name" value="NAD(P)-binding Rossmann-fold domains"/>
    <property type="match status" value="1"/>
</dbReference>
<feature type="domain" description="NAD-dependent epimerase/dehydratase" evidence="2">
    <location>
        <begin position="2"/>
        <end position="228"/>
    </location>
</feature>
<dbReference type="PANTHER" id="PTHR43000">
    <property type="entry name" value="DTDP-D-GLUCOSE 4,6-DEHYDRATASE-RELATED"/>
    <property type="match status" value="1"/>
</dbReference>
<accession>A0A1G6KU46</accession>
<dbReference type="EMBL" id="FMZA01000006">
    <property type="protein sequence ID" value="SDC34301.1"/>
    <property type="molecule type" value="Genomic_DNA"/>
</dbReference>
<keyword evidence="4" id="KW-1185">Reference proteome</keyword>
<gene>
    <name evidence="3" type="ORF">SAMN04488112_106152</name>
</gene>
<dbReference type="AlphaFoldDB" id="A0A1G6KU46"/>